<reference evidence="4 5" key="1">
    <citation type="submission" date="2019-12" db="EMBL/GenBank/DDBJ databases">
        <authorList>
            <person name="Zhang Y.-J."/>
        </authorList>
    </citation>
    <scope>NUCLEOTIDE SEQUENCE [LARGE SCALE GENOMIC DNA]</scope>
    <source>
        <strain evidence="4 5">H18S-6</strain>
    </source>
</reference>
<evidence type="ECO:0000313" key="4">
    <source>
        <dbReference type="EMBL" id="KAE9626551.1"/>
    </source>
</evidence>
<dbReference type="InterPro" id="IPR016181">
    <property type="entry name" value="Acyl_CoA_acyltransferase"/>
</dbReference>
<evidence type="ECO:0000259" key="3">
    <source>
        <dbReference type="PROSITE" id="PS51186"/>
    </source>
</evidence>
<name>A0A6A4REU0_9RHOB</name>
<evidence type="ECO:0000313" key="5">
    <source>
        <dbReference type="Proteomes" id="UP000441586"/>
    </source>
</evidence>
<protein>
    <submittedName>
        <fullName evidence="4">GNAT family N-acetyltransferase</fullName>
    </submittedName>
</protein>
<dbReference type="Proteomes" id="UP000441586">
    <property type="component" value="Unassembled WGS sequence"/>
</dbReference>
<feature type="domain" description="N-acetyltransferase" evidence="3">
    <location>
        <begin position="3"/>
        <end position="150"/>
    </location>
</feature>
<dbReference type="GO" id="GO:0016747">
    <property type="term" value="F:acyltransferase activity, transferring groups other than amino-acyl groups"/>
    <property type="evidence" value="ECO:0007669"/>
    <property type="project" value="InterPro"/>
</dbReference>
<dbReference type="Gene3D" id="3.40.630.30">
    <property type="match status" value="1"/>
</dbReference>
<keyword evidence="2" id="KW-0012">Acyltransferase</keyword>
<dbReference type="EMBL" id="WSFO01000015">
    <property type="protein sequence ID" value="KAE9626551.1"/>
    <property type="molecule type" value="Genomic_DNA"/>
</dbReference>
<dbReference type="SUPFAM" id="SSF55729">
    <property type="entry name" value="Acyl-CoA N-acyltransferases (Nat)"/>
    <property type="match status" value="1"/>
</dbReference>
<dbReference type="InterPro" id="IPR000182">
    <property type="entry name" value="GNAT_dom"/>
</dbReference>
<keyword evidence="1 4" id="KW-0808">Transferase</keyword>
<accession>A0A6A4REU0</accession>
<organism evidence="4 5">
    <name type="scientific">Parasedimentitalea maritima</name>
    <dbReference type="NCBI Taxonomy" id="2578117"/>
    <lineage>
        <taxon>Bacteria</taxon>
        <taxon>Pseudomonadati</taxon>
        <taxon>Pseudomonadota</taxon>
        <taxon>Alphaproteobacteria</taxon>
        <taxon>Rhodobacterales</taxon>
        <taxon>Paracoccaceae</taxon>
        <taxon>Parasedimentitalea</taxon>
    </lineage>
</organism>
<evidence type="ECO:0000256" key="1">
    <source>
        <dbReference type="ARBA" id="ARBA00022679"/>
    </source>
</evidence>
<gene>
    <name evidence="4" type="ORF">GP644_20960</name>
</gene>
<dbReference type="InterPro" id="IPR050832">
    <property type="entry name" value="Bact_Acetyltransf"/>
</dbReference>
<proteinExistence type="predicted"/>
<dbReference type="PANTHER" id="PTHR43877">
    <property type="entry name" value="AMINOALKYLPHOSPHONATE N-ACETYLTRANSFERASE-RELATED-RELATED"/>
    <property type="match status" value="1"/>
</dbReference>
<dbReference type="PROSITE" id="PS51186">
    <property type="entry name" value="GNAT"/>
    <property type="match status" value="1"/>
</dbReference>
<evidence type="ECO:0000256" key="2">
    <source>
        <dbReference type="ARBA" id="ARBA00023315"/>
    </source>
</evidence>
<dbReference type="Pfam" id="PF00583">
    <property type="entry name" value="Acetyltransf_1"/>
    <property type="match status" value="1"/>
</dbReference>
<dbReference type="AlphaFoldDB" id="A0A6A4REU0"/>
<comment type="caution">
    <text evidence="4">The sequence shown here is derived from an EMBL/GenBank/DDBJ whole genome shotgun (WGS) entry which is preliminary data.</text>
</comment>
<sequence>MGIVIREVDSDDVEIVSTFVGYLLAELTGGDAPNAVALKQTALEVLANNSVTGLLALRGETPVGLIMLNECAAIYAGGRFGEISELYVSPQQRSTGVAAQLVAEAAAYGQRKGWQRLEVGAPTQPEWKRTVEFYERNGFAEVGPRLRRLI</sequence>